<evidence type="ECO:0000256" key="1">
    <source>
        <dbReference type="ARBA" id="ARBA00004162"/>
    </source>
</evidence>
<dbReference type="GO" id="GO:0005249">
    <property type="term" value="F:voltage-gated potassium channel activity"/>
    <property type="evidence" value="ECO:0007669"/>
    <property type="project" value="TreeGrafter"/>
</dbReference>
<dbReference type="Pfam" id="PF13855">
    <property type="entry name" value="LRR_8"/>
    <property type="match status" value="1"/>
</dbReference>
<keyword evidence="10" id="KW-0472">Membrane</keyword>
<evidence type="ECO:0000256" key="5">
    <source>
        <dbReference type="ARBA" id="ARBA00022692"/>
    </source>
</evidence>
<feature type="region of interest" description="Disordered" evidence="13">
    <location>
        <begin position="117"/>
        <end position="149"/>
    </location>
</feature>
<keyword evidence="8" id="KW-1133">Transmembrane helix</keyword>
<keyword evidence="12" id="KW-0407">Ion channel</keyword>
<dbReference type="AlphaFoldDB" id="A0A315VF04"/>
<dbReference type="SMART" id="SM00013">
    <property type="entry name" value="LRRNT"/>
    <property type="match status" value="1"/>
</dbReference>
<protein>
    <recommendedName>
        <fullName evidence="14">LRRNT domain-containing protein</fullName>
    </recommendedName>
</protein>
<dbReference type="Gene3D" id="3.80.10.10">
    <property type="entry name" value="Ribonuclease Inhibitor"/>
    <property type="match status" value="1"/>
</dbReference>
<evidence type="ECO:0000256" key="7">
    <source>
        <dbReference type="ARBA" id="ARBA00022737"/>
    </source>
</evidence>
<dbReference type="GO" id="GO:0099104">
    <property type="term" value="F:potassium channel activator activity"/>
    <property type="evidence" value="ECO:0007669"/>
    <property type="project" value="TreeGrafter"/>
</dbReference>
<proteinExistence type="predicted"/>
<evidence type="ECO:0000256" key="3">
    <source>
        <dbReference type="ARBA" id="ARBA00022475"/>
    </source>
</evidence>
<evidence type="ECO:0000256" key="13">
    <source>
        <dbReference type="SAM" id="MobiDB-lite"/>
    </source>
</evidence>
<dbReference type="InterPro" id="IPR001611">
    <property type="entry name" value="Leu-rich_rpt"/>
</dbReference>
<dbReference type="GO" id="GO:0008076">
    <property type="term" value="C:voltage-gated potassium channel complex"/>
    <property type="evidence" value="ECO:0007669"/>
    <property type="project" value="TreeGrafter"/>
</dbReference>
<keyword evidence="16" id="KW-1185">Reference proteome</keyword>
<gene>
    <name evidence="15" type="ORF">CCH79_00007368</name>
</gene>
<name>A0A315VF04_GAMAF</name>
<dbReference type="InterPro" id="IPR051432">
    <property type="entry name" value="KCNMA1_auxiliary"/>
</dbReference>
<keyword evidence="11" id="KW-1015">Disulfide bond</keyword>
<evidence type="ECO:0000256" key="2">
    <source>
        <dbReference type="ARBA" id="ARBA00022448"/>
    </source>
</evidence>
<evidence type="ECO:0000256" key="11">
    <source>
        <dbReference type="ARBA" id="ARBA00023157"/>
    </source>
</evidence>
<dbReference type="GO" id="GO:0044325">
    <property type="term" value="F:transmembrane transporter binding"/>
    <property type="evidence" value="ECO:0007669"/>
    <property type="project" value="TreeGrafter"/>
</dbReference>
<dbReference type="InterPro" id="IPR000372">
    <property type="entry name" value="LRRNT"/>
</dbReference>
<dbReference type="InterPro" id="IPR032675">
    <property type="entry name" value="LRR_dom_sf"/>
</dbReference>
<feature type="compositionally biased region" description="Polar residues" evidence="13">
    <location>
        <begin position="128"/>
        <end position="140"/>
    </location>
</feature>
<evidence type="ECO:0000256" key="4">
    <source>
        <dbReference type="ARBA" id="ARBA00022614"/>
    </source>
</evidence>
<evidence type="ECO:0000256" key="8">
    <source>
        <dbReference type="ARBA" id="ARBA00022989"/>
    </source>
</evidence>
<dbReference type="FunFam" id="3.80.10.10:FF:000015">
    <property type="entry name" value="Leucine rich repeat containing 38"/>
    <property type="match status" value="1"/>
</dbReference>
<comment type="caution">
    <text evidence="15">The sequence shown here is derived from an EMBL/GenBank/DDBJ whole genome shotgun (WGS) entry which is preliminary data.</text>
</comment>
<dbReference type="PANTHER" id="PTHR46473">
    <property type="entry name" value="GH08155P"/>
    <property type="match status" value="1"/>
</dbReference>
<dbReference type="InterPro" id="IPR003591">
    <property type="entry name" value="Leu-rich_rpt_typical-subtyp"/>
</dbReference>
<dbReference type="STRING" id="33528.ENSGAFP00000009381"/>
<sequence length="477" mass="52735">MAAPDLSSFKMERCLCLQPPQPPYKHSSRFWALNRIYLGDDDLPQNRLSFLRQTVQDESRLSPGTTSGNSSLKFTCSCSHLLVHPPMDHQSSITEQPPASVIPASLRFERVYGEEEEEGGAQWGELSGRQSISTAQQSAAVTPGKDAPISEERWDKVSPVTFCYNASWRRAGVLCPREKERLDRNTRQAVRQRRLDSQRRLLSSLPAPQTHAGCPGSAAGECWSSSARVHDALGGLVMRFLPEPSAHSLRLLFLFIFVMGVAPSPALTAGCPDGCVCDDQLVVQCAGQDLTLFPNDLPLATRQLILSNNRIADLPPLQLNYLSDLVYLDCSNNSLTEISESTFGNLRKLAYLDLSFNTLLQIEDRTFGPLASLVMLRLTDNPNLGEIHPDAFSENFALQVLDVSRNNLTVLNISSLIALPALRSLGLSGNPWRCDCDTEDLCLWVQIEGFKFQADVFIKDNSVPIGSLRAESLFKGR</sequence>
<evidence type="ECO:0000256" key="12">
    <source>
        <dbReference type="ARBA" id="ARBA00023303"/>
    </source>
</evidence>
<evidence type="ECO:0000256" key="10">
    <source>
        <dbReference type="ARBA" id="ARBA00023136"/>
    </source>
</evidence>
<dbReference type="SMART" id="SM00369">
    <property type="entry name" value="LRR_TYP"/>
    <property type="match status" value="3"/>
</dbReference>
<evidence type="ECO:0000313" key="15">
    <source>
        <dbReference type="EMBL" id="PWA20768.1"/>
    </source>
</evidence>
<reference evidence="15 16" key="1">
    <citation type="journal article" date="2018" name="G3 (Bethesda)">
        <title>A High-Quality Reference Genome for the Invasive Mosquitofish Gambusia affinis Using a Chicago Library.</title>
        <authorList>
            <person name="Hoffberg S.L."/>
            <person name="Troendle N.J."/>
            <person name="Glenn T.C."/>
            <person name="Mahmud O."/>
            <person name="Louha S."/>
            <person name="Chalopin D."/>
            <person name="Bennetzen J.L."/>
            <person name="Mauricio R."/>
        </authorList>
    </citation>
    <scope>NUCLEOTIDE SEQUENCE [LARGE SCALE GENOMIC DNA]</scope>
    <source>
        <strain evidence="15">NE01/NJP1002.9</strain>
        <tissue evidence="15">Muscle</tissue>
    </source>
</reference>
<evidence type="ECO:0000313" key="16">
    <source>
        <dbReference type="Proteomes" id="UP000250572"/>
    </source>
</evidence>
<dbReference type="EMBL" id="NHOQ01001926">
    <property type="protein sequence ID" value="PWA20768.1"/>
    <property type="molecule type" value="Genomic_DNA"/>
</dbReference>
<dbReference type="Proteomes" id="UP000250572">
    <property type="component" value="Unassembled WGS sequence"/>
</dbReference>
<dbReference type="PANTHER" id="PTHR46473:SF6">
    <property type="entry name" value="LEUCINE-RICH REPEAT-CONTAINING PROTEIN 52"/>
    <property type="match status" value="1"/>
</dbReference>
<evidence type="ECO:0000256" key="9">
    <source>
        <dbReference type="ARBA" id="ARBA00023065"/>
    </source>
</evidence>
<keyword evidence="7" id="KW-0677">Repeat</keyword>
<keyword evidence="4" id="KW-0433">Leucine-rich repeat</keyword>
<evidence type="ECO:0000259" key="14">
    <source>
        <dbReference type="SMART" id="SM00013"/>
    </source>
</evidence>
<dbReference type="SUPFAM" id="SSF52058">
    <property type="entry name" value="L domain-like"/>
    <property type="match status" value="1"/>
</dbReference>
<evidence type="ECO:0000256" key="6">
    <source>
        <dbReference type="ARBA" id="ARBA00022729"/>
    </source>
</evidence>
<keyword evidence="3" id="KW-1003">Cell membrane</keyword>
<keyword evidence="9" id="KW-0406">Ion transport</keyword>
<feature type="domain" description="LRRNT" evidence="14">
    <location>
        <begin position="270"/>
        <end position="303"/>
    </location>
</feature>
<keyword evidence="5" id="KW-0812">Transmembrane</keyword>
<organism evidence="15 16">
    <name type="scientific">Gambusia affinis</name>
    <name type="common">Western mosquitofish</name>
    <name type="synonym">Heterandria affinis</name>
    <dbReference type="NCBI Taxonomy" id="33528"/>
    <lineage>
        <taxon>Eukaryota</taxon>
        <taxon>Metazoa</taxon>
        <taxon>Chordata</taxon>
        <taxon>Craniata</taxon>
        <taxon>Vertebrata</taxon>
        <taxon>Euteleostomi</taxon>
        <taxon>Actinopterygii</taxon>
        <taxon>Neopterygii</taxon>
        <taxon>Teleostei</taxon>
        <taxon>Neoteleostei</taxon>
        <taxon>Acanthomorphata</taxon>
        <taxon>Ovalentaria</taxon>
        <taxon>Atherinomorphae</taxon>
        <taxon>Cyprinodontiformes</taxon>
        <taxon>Poeciliidae</taxon>
        <taxon>Poeciliinae</taxon>
        <taxon>Gambusia</taxon>
    </lineage>
</organism>
<keyword evidence="2" id="KW-0813">Transport</keyword>
<comment type="subcellular location">
    <subcellularLocation>
        <location evidence="1">Cell membrane</location>
        <topology evidence="1">Single-pass membrane protein</topology>
    </subcellularLocation>
</comment>
<keyword evidence="6" id="KW-0732">Signal</keyword>
<accession>A0A315VF04</accession>